<organism evidence="2 3">
    <name type="scientific">Protea cynaroides</name>
    <dbReference type="NCBI Taxonomy" id="273540"/>
    <lineage>
        <taxon>Eukaryota</taxon>
        <taxon>Viridiplantae</taxon>
        <taxon>Streptophyta</taxon>
        <taxon>Embryophyta</taxon>
        <taxon>Tracheophyta</taxon>
        <taxon>Spermatophyta</taxon>
        <taxon>Magnoliopsida</taxon>
        <taxon>Proteales</taxon>
        <taxon>Proteaceae</taxon>
        <taxon>Protea</taxon>
    </lineage>
</organism>
<comment type="caution">
    <text evidence="2">The sequence shown here is derived from an EMBL/GenBank/DDBJ whole genome shotgun (WGS) entry which is preliminary data.</text>
</comment>
<evidence type="ECO:0000313" key="2">
    <source>
        <dbReference type="EMBL" id="KAJ4951521.1"/>
    </source>
</evidence>
<evidence type="ECO:0000313" key="3">
    <source>
        <dbReference type="Proteomes" id="UP001141806"/>
    </source>
</evidence>
<feature type="region of interest" description="Disordered" evidence="1">
    <location>
        <begin position="133"/>
        <end position="159"/>
    </location>
</feature>
<keyword evidence="3" id="KW-1185">Reference proteome</keyword>
<accession>A0A9Q0GR07</accession>
<feature type="compositionally biased region" description="Basic and acidic residues" evidence="1">
    <location>
        <begin position="149"/>
        <end position="159"/>
    </location>
</feature>
<dbReference type="EMBL" id="JAMYWD010000012">
    <property type="protein sequence ID" value="KAJ4951521.1"/>
    <property type="molecule type" value="Genomic_DNA"/>
</dbReference>
<dbReference type="Proteomes" id="UP001141806">
    <property type="component" value="Unassembled WGS sequence"/>
</dbReference>
<sequence length="159" mass="16789">MHEDDVDVVPNQPNVVVSDTNFVPVVVSKTMQAAHVSAGCWADAVDDVDEDVEEGELQNSVPIPVGQDNNVVDGVAHNEASMQTSLGVLGGSVHTTIPGRVDVVFKDIMVVDEAISSKGGDFTAIEKCHPLGRNGGRGKKAIDSSTAVEARKSRLESLR</sequence>
<evidence type="ECO:0000256" key="1">
    <source>
        <dbReference type="SAM" id="MobiDB-lite"/>
    </source>
</evidence>
<dbReference type="AlphaFoldDB" id="A0A9Q0GR07"/>
<name>A0A9Q0GR07_9MAGN</name>
<reference evidence="2" key="1">
    <citation type="journal article" date="2023" name="Plant J.">
        <title>The genome of the king protea, Protea cynaroides.</title>
        <authorList>
            <person name="Chang J."/>
            <person name="Duong T.A."/>
            <person name="Schoeman C."/>
            <person name="Ma X."/>
            <person name="Roodt D."/>
            <person name="Barker N."/>
            <person name="Li Z."/>
            <person name="Van de Peer Y."/>
            <person name="Mizrachi E."/>
        </authorList>
    </citation>
    <scope>NUCLEOTIDE SEQUENCE</scope>
    <source>
        <tissue evidence="2">Young leaves</tissue>
    </source>
</reference>
<proteinExistence type="predicted"/>
<gene>
    <name evidence="2" type="ORF">NE237_028353</name>
</gene>
<protein>
    <submittedName>
        <fullName evidence="2">Uncharacterized protein</fullName>
    </submittedName>
</protein>